<evidence type="ECO:0000256" key="1">
    <source>
        <dbReference type="ARBA" id="ARBA00004141"/>
    </source>
</evidence>
<keyword evidence="3 6" id="KW-1133">Transmembrane helix</keyword>
<feature type="transmembrane region" description="Helical" evidence="6">
    <location>
        <begin position="244"/>
        <end position="269"/>
    </location>
</feature>
<keyword evidence="2 6" id="KW-0812">Transmembrane</keyword>
<accession>A0A1B0D4L4</accession>
<evidence type="ECO:0000313" key="7">
    <source>
        <dbReference type="EnsemblMetazoa" id="PPAI002422-PA"/>
    </source>
</evidence>
<keyword evidence="4 6" id="KW-0472">Membrane</keyword>
<evidence type="ECO:0000313" key="8">
    <source>
        <dbReference type="Proteomes" id="UP000092462"/>
    </source>
</evidence>
<feature type="transmembrane region" description="Helical" evidence="6">
    <location>
        <begin position="307"/>
        <end position="326"/>
    </location>
</feature>
<dbReference type="AlphaFoldDB" id="A0A1B0D4L4"/>
<keyword evidence="8" id="KW-1185">Reference proteome</keyword>
<evidence type="ECO:0000256" key="4">
    <source>
        <dbReference type="ARBA" id="ARBA00023136"/>
    </source>
</evidence>
<feature type="transmembrane region" description="Helical" evidence="6">
    <location>
        <begin position="213"/>
        <end position="237"/>
    </location>
</feature>
<name>A0A1B0D4L4_PHLPP</name>
<dbReference type="Pfam" id="PF02535">
    <property type="entry name" value="Zip"/>
    <property type="match status" value="1"/>
</dbReference>
<comment type="subcellular location">
    <subcellularLocation>
        <location evidence="1">Membrane</location>
        <topology evidence="1">Multi-pass membrane protein</topology>
    </subcellularLocation>
</comment>
<organism evidence="7 8">
    <name type="scientific">Phlebotomus papatasi</name>
    <name type="common">Sandfly</name>
    <dbReference type="NCBI Taxonomy" id="29031"/>
    <lineage>
        <taxon>Eukaryota</taxon>
        <taxon>Metazoa</taxon>
        <taxon>Ecdysozoa</taxon>
        <taxon>Arthropoda</taxon>
        <taxon>Hexapoda</taxon>
        <taxon>Insecta</taxon>
        <taxon>Pterygota</taxon>
        <taxon>Neoptera</taxon>
        <taxon>Endopterygota</taxon>
        <taxon>Diptera</taxon>
        <taxon>Nematocera</taxon>
        <taxon>Psychodoidea</taxon>
        <taxon>Psychodidae</taxon>
        <taxon>Phlebotomus</taxon>
        <taxon>Phlebotomus</taxon>
    </lineage>
</organism>
<dbReference type="Proteomes" id="UP000092462">
    <property type="component" value="Unassembled WGS sequence"/>
</dbReference>
<feature type="compositionally biased region" description="Polar residues" evidence="5">
    <location>
        <begin position="353"/>
        <end position="362"/>
    </location>
</feature>
<feature type="transmembrane region" description="Helical" evidence="6">
    <location>
        <begin position="93"/>
        <end position="118"/>
    </location>
</feature>
<dbReference type="PANTHER" id="PTHR11040">
    <property type="entry name" value="ZINC/IRON TRANSPORTER"/>
    <property type="match status" value="1"/>
</dbReference>
<dbReference type="InterPro" id="IPR003689">
    <property type="entry name" value="ZIP"/>
</dbReference>
<evidence type="ECO:0000256" key="6">
    <source>
        <dbReference type="SAM" id="Phobius"/>
    </source>
</evidence>
<protein>
    <submittedName>
        <fullName evidence="7">Uncharacterized protein</fullName>
    </submittedName>
</protein>
<dbReference type="VEuPathDB" id="VectorBase:PPAPM1_011046"/>
<evidence type="ECO:0000256" key="2">
    <source>
        <dbReference type="ARBA" id="ARBA00022692"/>
    </source>
</evidence>
<feature type="transmembrane region" description="Helical" evidence="6">
    <location>
        <begin position="281"/>
        <end position="300"/>
    </location>
</feature>
<feature type="transmembrane region" description="Helical" evidence="6">
    <location>
        <begin position="12"/>
        <end position="30"/>
    </location>
</feature>
<dbReference type="EnsemblMetazoa" id="PPAI002422-RA">
    <property type="protein sequence ID" value="PPAI002422-PA"/>
    <property type="gene ID" value="PPAI002422"/>
</dbReference>
<dbReference type="EMBL" id="AJVK01024657">
    <property type="status" value="NOT_ANNOTATED_CDS"/>
    <property type="molecule type" value="Genomic_DNA"/>
</dbReference>
<evidence type="ECO:0000256" key="3">
    <source>
        <dbReference type="ARBA" id="ARBA00022989"/>
    </source>
</evidence>
<sequence length="362" mass="38791">MDEADQVLVAKATAMVILFLASLLFGLAPFKLSKWCKWETETGRKSKTGRTIGGLLCFGGGVLLATTFLHLLPEVGANIDALVESGHLPEMPFHTAELLMCTGFFLMCLVEEVIHIYLRRSQRKHSPHSPEEAFERASRRSFRNGSISTTDLVNSDNGEAQKHQMTGLETVHAQIPTETILVSSLRGLLVVLALSVHELFEGLAVGLESSASTVWYMFGAVAAHKLVLAFCVGVELVVTRTRGFLAAIYIITFAAVSPIGIGIGMGVSASGDASATSVPAAILQGLATGTLLYVIFFEILSKDRSGFIKFLAILIGFGVMFGLQFLTGHEHSHGDDGHGHGHSHSRSARGFPDTSSAIHSAD</sequence>
<reference evidence="7" key="1">
    <citation type="submission" date="2022-08" db="UniProtKB">
        <authorList>
            <consortium name="EnsemblMetazoa"/>
        </authorList>
    </citation>
    <scope>IDENTIFICATION</scope>
    <source>
        <strain evidence="7">Israel</strain>
    </source>
</reference>
<dbReference type="VEuPathDB" id="VectorBase:PPAI002422"/>
<feature type="transmembrane region" description="Helical" evidence="6">
    <location>
        <begin position="51"/>
        <end position="73"/>
    </location>
</feature>
<feature type="transmembrane region" description="Helical" evidence="6">
    <location>
        <begin position="188"/>
        <end position="207"/>
    </location>
</feature>
<proteinExistence type="predicted"/>
<dbReference type="PANTHER" id="PTHR11040:SF203">
    <property type="entry name" value="FI18611P1-RELATED"/>
    <property type="match status" value="1"/>
</dbReference>
<feature type="region of interest" description="Disordered" evidence="5">
    <location>
        <begin position="334"/>
        <end position="362"/>
    </location>
</feature>
<dbReference type="GO" id="GO:0005886">
    <property type="term" value="C:plasma membrane"/>
    <property type="evidence" value="ECO:0007669"/>
    <property type="project" value="TreeGrafter"/>
</dbReference>
<dbReference type="GO" id="GO:0005385">
    <property type="term" value="F:zinc ion transmembrane transporter activity"/>
    <property type="evidence" value="ECO:0007669"/>
    <property type="project" value="TreeGrafter"/>
</dbReference>
<evidence type="ECO:0000256" key="5">
    <source>
        <dbReference type="SAM" id="MobiDB-lite"/>
    </source>
</evidence>